<dbReference type="InterPro" id="IPR058627">
    <property type="entry name" value="MdtA-like_C"/>
</dbReference>
<evidence type="ECO:0000256" key="4">
    <source>
        <dbReference type="ARBA" id="ARBA00022475"/>
    </source>
</evidence>
<gene>
    <name evidence="12" type="ORF">GCM10022279_02040</name>
</gene>
<name>A0ABP7QG52_9BURK</name>
<evidence type="ECO:0000313" key="12">
    <source>
        <dbReference type="EMBL" id="GAA3981995.1"/>
    </source>
</evidence>
<dbReference type="Gene3D" id="2.40.420.20">
    <property type="match status" value="1"/>
</dbReference>
<comment type="caution">
    <text evidence="12">The sequence shown here is derived from an EMBL/GenBank/DDBJ whole genome shotgun (WGS) entry which is preliminary data.</text>
</comment>
<dbReference type="Gene3D" id="2.40.30.170">
    <property type="match status" value="1"/>
</dbReference>
<feature type="compositionally biased region" description="Low complexity" evidence="7">
    <location>
        <begin position="374"/>
        <end position="400"/>
    </location>
</feature>
<dbReference type="Pfam" id="PF25967">
    <property type="entry name" value="RND-MFP_C"/>
    <property type="match status" value="1"/>
</dbReference>
<proteinExistence type="inferred from homology"/>
<reference evidence="13" key="1">
    <citation type="journal article" date="2019" name="Int. J. Syst. Evol. Microbiol.">
        <title>The Global Catalogue of Microorganisms (GCM) 10K type strain sequencing project: providing services to taxonomists for standard genome sequencing and annotation.</title>
        <authorList>
            <consortium name="The Broad Institute Genomics Platform"/>
            <consortium name="The Broad Institute Genome Sequencing Center for Infectious Disease"/>
            <person name="Wu L."/>
            <person name="Ma J."/>
        </authorList>
    </citation>
    <scope>NUCLEOTIDE SEQUENCE [LARGE SCALE GENOMIC DNA]</scope>
    <source>
        <strain evidence="13">JCM 17561</strain>
    </source>
</reference>
<dbReference type="InterPro" id="IPR006143">
    <property type="entry name" value="RND_pump_MFP"/>
</dbReference>
<feature type="domain" description="Multidrug resistance protein MdtA-like beta-barrel" evidence="10">
    <location>
        <begin position="218"/>
        <end position="300"/>
    </location>
</feature>
<keyword evidence="13" id="KW-1185">Reference proteome</keyword>
<dbReference type="SUPFAM" id="SSF111369">
    <property type="entry name" value="HlyD-like secretion proteins"/>
    <property type="match status" value="1"/>
</dbReference>
<evidence type="ECO:0000256" key="1">
    <source>
        <dbReference type="ARBA" id="ARBA00004236"/>
    </source>
</evidence>
<dbReference type="InterPro" id="IPR058624">
    <property type="entry name" value="MdtA-like_HH"/>
</dbReference>
<feature type="domain" description="Multidrug resistance protein MdtA-like alpha-helical hairpin" evidence="8">
    <location>
        <begin position="112"/>
        <end position="181"/>
    </location>
</feature>
<dbReference type="InterPro" id="IPR058625">
    <property type="entry name" value="MdtA-like_BSH"/>
</dbReference>
<organism evidence="12 13">
    <name type="scientific">Comamonas faecalis</name>
    <dbReference type="NCBI Taxonomy" id="1387849"/>
    <lineage>
        <taxon>Bacteria</taxon>
        <taxon>Pseudomonadati</taxon>
        <taxon>Pseudomonadota</taxon>
        <taxon>Betaproteobacteria</taxon>
        <taxon>Burkholderiales</taxon>
        <taxon>Comamonadaceae</taxon>
        <taxon>Comamonas</taxon>
    </lineage>
</organism>
<dbReference type="InterPro" id="IPR058626">
    <property type="entry name" value="MdtA-like_b-barrel"/>
</dbReference>
<keyword evidence="6" id="KW-0472">Membrane</keyword>
<keyword evidence="3" id="KW-0813">Transport</keyword>
<keyword evidence="5" id="KW-0997">Cell inner membrane</keyword>
<dbReference type="Proteomes" id="UP001501627">
    <property type="component" value="Unassembled WGS sequence"/>
</dbReference>
<evidence type="ECO:0000259" key="10">
    <source>
        <dbReference type="Pfam" id="PF25944"/>
    </source>
</evidence>
<accession>A0ABP7QG52</accession>
<evidence type="ECO:0000259" key="11">
    <source>
        <dbReference type="Pfam" id="PF25967"/>
    </source>
</evidence>
<feature type="region of interest" description="Disordered" evidence="7">
    <location>
        <begin position="357"/>
        <end position="400"/>
    </location>
</feature>
<keyword evidence="4" id="KW-1003">Cell membrane</keyword>
<evidence type="ECO:0000256" key="3">
    <source>
        <dbReference type="ARBA" id="ARBA00022448"/>
    </source>
</evidence>
<dbReference type="EMBL" id="BAABBP010000001">
    <property type="protein sequence ID" value="GAA3981995.1"/>
    <property type="molecule type" value="Genomic_DNA"/>
</dbReference>
<evidence type="ECO:0000256" key="2">
    <source>
        <dbReference type="ARBA" id="ARBA00009477"/>
    </source>
</evidence>
<evidence type="ECO:0000256" key="7">
    <source>
        <dbReference type="SAM" id="MobiDB-lite"/>
    </source>
</evidence>
<protein>
    <recommendedName>
        <fullName evidence="14">Efflux RND transporter periplasmic adaptor subunit</fullName>
    </recommendedName>
</protein>
<evidence type="ECO:0000259" key="9">
    <source>
        <dbReference type="Pfam" id="PF25917"/>
    </source>
</evidence>
<dbReference type="Pfam" id="PF25944">
    <property type="entry name" value="Beta-barrel_RND"/>
    <property type="match status" value="1"/>
</dbReference>
<evidence type="ECO:0000259" key="8">
    <source>
        <dbReference type="Pfam" id="PF25876"/>
    </source>
</evidence>
<dbReference type="Gene3D" id="2.40.50.100">
    <property type="match status" value="1"/>
</dbReference>
<dbReference type="Gene3D" id="1.10.287.470">
    <property type="entry name" value="Helix hairpin bin"/>
    <property type="match status" value="1"/>
</dbReference>
<dbReference type="NCBIfam" id="TIGR01730">
    <property type="entry name" value="RND_mfp"/>
    <property type="match status" value="1"/>
</dbReference>
<comment type="similarity">
    <text evidence="2">Belongs to the membrane fusion protein (MFP) (TC 8.A.1) family.</text>
</comment>
<dbReference type="Pfam" id="PF25917">
    <property type="entry name" value="BSH_RND"/>
    <property type="match status" value="1"/>
</dbReference>
<dbReference type="Pfam" id="PF25876">
    <property type="entry name" value="HH_MFP_RND"/>
    <property type="match status" value="1"/>
</dbReference>
<feature type="compositionally biased region" description="Basic and acidic residues" evidence="7">
    <location>
        <begin position="357"/>
        <end position="369"/>
    </location>
</feature>
<dbReference type="PANTHER" id="PTHR30469:SF12">
    <property type="entry name" value="MULTIDRUG RESISTANCE PROTEIN MDTA"/>
    <property type="match status" value="1"/>
</dbReference>
<evidence type="ECO:0000313" key="13">
    <source>
        <dbReference type="Proteomes" id="UP001501627"/>
    </source>
</evidence>
<evidence type="ECO:0008006" key="14">
    <source>
        <dbReference type="Google" id="ProtNLM"/>
    </source>
</evidence>
<sequence>MTLVVIAMLAGGAWWLVQRNQAPGAGPAGQGGFPFGPGGGGGGGVTVGAAVAQQGALPVVVDALGTVTPPATATLVPQVSGVLTEVLFTEGQMVKKGQVLARIDVRPYEQALAQARGQLARDQAQLTQAQLTLSRYRTLLEQDSIARQDVDTQAALVKQLQGVVDSDDASVRAAQLNVGYATIHAPISGRIGLRAVDPGNLVGSTSTGGIATITQIAPIDVVFSVPQERVGAVLAAQKAGRLPVQALDQGRTKTLAEGDFLTLDNQVNTATGTVRAKARFANADQGLFPGQFVNARLQLGQDEGVLVPVTAVRTGPQGDYVYVIDAEGTAHVRAVVRGLASAEQVLVTQGLQPGERVVTEGGDRVKDGGKVQLPQAQAQQAGPGQGPAGRRQGQGNAAAR</sequence>
<evidence type="ECO:0000256" key="6">
    <source>
        <dbReference type="ARBA" id="ARBA00023136"/>
    </source>
</evidence>
<feature type="domain" description="Multidrug resistance protein MdtA-like C-terminal permuted SH3" evidence="11">
    <location>
        <begin position="305"/>
        <end position="364"/>
    </location>
</feature>
<dbReference type="PANTHER" id="PTHR30469">
    <property type="entry name" value="MULTIDRUG RESISTANCE PROTEIN MDTA"/>
    <property type="match status" value="1"/>
</dbReference>
<evidence type="ECO:0000256" key="5">
    <source>
        <dbReference type="ARBA" id="ARBA00022519"/>
    </source>
</evidence>
<comment type="subcellular location">
    <subcellularLocation>
        <location evidence="1">Cell membrane</location>
    </subcellularLocation>
</comment>
<feature type="domain" description="Multidrug resistance protein MdtA-like barrel-sandwich hybrid" evidence="9">
    <location>
        <begin position="72"/>
        <end position="214"/>
    </location>
</feature>